<gene>
    <name evidence="1" type="primary">Necator_chrI.g2464</name>
    <name evidence="1" type="ORF">RB195_006336</name>
</gene>
<reference evidence="1 2" key="1">
    <citation type="submission" date="2023-08" db="EMBL/GenBank/DDBJ databases">
        <title>A Necator americanus chromosomal reference genome.</title>
        <authorList>
            <person name="Ilik V."/>
            <person name="Petrzelkova K.J."/>
            <person name="Pardy F."/>
            <person name="Fuh T."/>
            <person name="Niatou-Singa F.S."/>
            <person name="Gouil Q."/>
            <person name="Baker L."/>
            <person name="Ritchie M.E."/>
            <person name="Jex A.R."/>
            <person name="Gazzola D."/>
            <person name="Li H."/>
            <person name="Toshio Fujiwara R."/>
            <person name="Zhan B."/>
            <person name="Aroian R.V."/>
            <person name="Pafco B."/>
            <person name="Schwarz E.M."/>
        </authorList>
    </citation>
    <scope>NUCLEOTIDE SEQUENCE [LARGE SCALE GENOMIC DNA]</scope>
    <source>
        <strain evidence="1 2">Aroian</strain>
        <tissue evidence="1">Whole animal</tissue>
    </source>
</reference>
<dbReference type="Proteomes" id="UP001303046">
    <property type="component" value="Unassembled WGS sequence"/>
</dbReference>
<organism evidence="1 2">
    <name type="scientific">Necator americanus</name>
    <name type="common">Human hookworm</name>
    <dbReference type="NCBI Taxonomy" id="51031"/>
    <lineage>
        <taxon>Eukaryota</taxon>
        <taxon>Metazoa</taxon>
        <taxon>Ecdysozoa</taxon>
        <taxon>Nematoda</taxon>
        <taxon>Chromadorea</taxon>
        <taxon>Rhabditida</taxon>
        <taxon>Rhabditina</taxon>
        <taxon>Rhabditomorpha</taxon>
        <taxon>Strongyloidea</taxon>
        <taxon>Ancylostomatidae</taxon>
        <taxon>Bunostominae</taxon>
        <taxon>Necator</taxon>
    </lineage>
</organism>
<sequence>MRLLLCFFHLIRRPRQHRFCKTPPNTANTTGFLELDVFEEVDCFGISSLTLKISLITVVLYANVSENGIRRKADRGLRETILAFAGTLNLFVNNKQSVGVPSEMVGIRNGSTIVKMRNILLLN</sequence>
<name>A0ABR1BV12_NECAM</name>
<comment type="caution">
    <text evidence="1">The sequence shown here is derived from an EMBL/GenBank/DDBJ whole genome shotgun (WGS) entry which is preliminary data.</text>
</comment>
<protein>
    <submittedName>
        <fullName evidence="1">Uncharacterized protein</fullName>
    </submittedName>
</protein>
<keyword evidence="2" id="KW-1185">Reference proteome</keyword>
<proteinExistence type="predicted"/>
<evidence type="ECO:0000313" key="1">
    <source>
        <dbReference type="EMBL" id="KAK6729230.1"/>
    </source>
</evidence>
<evidence type="ECO:0000313" key="2">
    <source>
        <dbReference type="Proteomes" id="UP001303046"/>
    </source>
</evidence>
<dbReference type="EMBL" id="JAVFWL010000001">
    <property type="protein sequence ID" value="KAK6729230.1"/>
    <property type="molecule type" value="Genomic_DNA"/>
</dbReference>
<accession>A0ABR1BV12</accession>